<feature type="transmembrane region" description="Helical" evidence="4">
    <location>
        <begin position="401"/>
        <end position="418"/>
    </location>
</feature>
<evidence type="ECO:0000256" key="4">
    <source>
        <dbReference type="SAM" id="Phobius"/>
    </source>
</evidence>
<comment type="caution">
    <text evidence="6">The sequence shown here is derived from an EMBL/GenBank/DDBJ whole genome shotgun (WGS) entry which is preliminary data.</text>
</comment>
<feature type="transmembrane region" description="Helical" evidence="4">
    <location>
        <begin position="104"/>
        <end position="126"/>
    </location>
</feature>
<evidence type="ECO:0000259" key="5">
    <source>
        <dbReference type="SMART" id="SM00387"/>
    </source>
</evidence>
<accession>A0ABP5QEW1</accession>
<proteinExistence type="predicted"/>
<evidence type="ECO:0000256" key="1">
    <source>
        <dbReference type="ARBA" id="ARBA00022679"/>
    </source>
</evidence>
<feature type="transmembrane region" description="Helical" evidence="4">
    <location>
        <begin position="18"/>
        <end position="37"/>
    </location>
</feature>
<keyword evidence="4" id="KW-1133">Transmembrane helix</keyword>
<feature type="transmembrane region" description="Helical" evidence="4">
    <location>
        <begin position="531"/>
        <end position="554"/>
    </location>
</feature>
<feature type="transmembrane region" description="Helical" evidence="4">
    <location>
        <begin position="482"/>
        <end position="498"/>
    </location>
</feature>
<organism evidence="6 7">
    <name type="scientific">Herbiconiux moechotypicola</name>
    <dbReference type="NCBI Taxonomy" id="637393"/>
    <lineage>
        <taxon>Bacteria</taxon>
        <taxon>Bacillati</taxon>
        <taxon>Actinomycetota</taxon>
        <taxon>Actinomycetes</taxon>
        <taxon>Micrococcales</taxon>
        <taxon>Microbacteriaceae</taxon>
        <taxon>Herbiconiux</taxon>
    </lineage>
</organism>
<keyword evidence="7" id="KW-1185">Reference proteome</keyword>
<dbReference type="PANTHER" id="PTHR24421">
    <property type="entry name" value="NITRATE/NITRITE SENSOR PROTEIN NARX-RELATED"/>
    <property type="match status" value="1"/>
</dbReference>
<evidence type="ECO:0000256" key="3">
    <source>
        <dbReference type="ARBA" id="ARBA00023012"/>
    </source>
</evidence>
<feature type="transmembrane region" description="Helical" evidence="4">
    <location>
        <begin position="44"/>
        <end position="67"/>
    </location>
</feature>
<dbReference type="SMART" id="SM00387">
    <property type="entry name" value="HATPase_c"/>
    <property type="match status" value="1"/>
</dbReference>
<feature type="transmembrane region" description="Helical" evidence="4">
    <location>
        <begin position="424"/>
        <end position="444"/>
    </location>
</feature>
<dbReference type="Gene3D" id="3.30.565.10">
    <property type="entry name" value="Histidine kinase-like ATPase, C-terminal domain"/>
    <property type="match status" value="1"/>
</dbReference>
<keyword evidence="2" id="KW-0418">Kinase</keyword>
<dbReference type="InterPro" id="IPR050482">
    <property type="entry name" value="Sensor_HK_TwoCompSys"/>
</dbReference>
<dbReference type="InterPro" id="IPR036890">
    <property type="entry name" value="HATPase_C_sf"/>
</dbReference>
<sequence length="764" mass="79295">MDEQGWARRSLERALQRAILLVCLVWNLLMPVVIVVGDHRDATPAIVVAVLHVLVAAGMLGALLGRVPPTLPVLAPFVVAAADWVLAASADGVLALASAWTWDFALIASAFLLGRLGTVVCLAATVGMPTVLLLSHPGWPISLIVAVTVTPAAILLVAKVALRALRAFAAGIDETAQEAEASVAEAAASEAARRATSENARTLHDTAVNTLGAIAAGGAAVRDADEVRRRCASDVEALESVMRGDDAAPRGWSLPGSLPGHPLLVTRRGPGDDELEYVAASVPLGTREAIARATLELLQNVERHSGARAAAIEVTVDGAALEVTVSDEGSGFDGRLRPGHGLAESVVGRLADAGVRVAIDSEPGRGTRVTMTCPLGADGGAADTAVDDVDRAVEAIRRRAGLSWSFGVVAVGVLLRLADDPVAPSGTTAMLAIVLVLTLLVVGLARFRPAVPVLIALSVLVAPAAFLLGYAGTDFGTADVGLWQALGPSVPLVLLLMLSRQTRPFALGCAALVVTVVVTAGAAMVAGGQGLMGLAIVVVGGAVPVLIGVAWFLFYRGLTTIGRRAHAESLEVSAMRRDSVMREAVDVSRARWRAAGLSASLDVLRGLAIGRLDPGSSGVQQLCGREEAYLRQLMLLDPATIRLGAWYARMLREAHSRRVRVSIRGGGLDVDEASADLLGGFLVEIAQWSGPGASLVVGVFEVEGLPRVTVVGPASDLARARPAFAAGAGWNIGSTEFGEQALLEIVRSRSHDEESGSRWDSTRV</sequence>
<dbReference type="Pfam" id="PF02518">
    <property type="entry name" value="HATPase_c"/>
    <property type="match status" value="1"/>
</dbReference>
<feature type="transmembrane region" description="Helical" evidence="4">
    <location>
        <begin position="451"/>
        <end position="470"/>
    </location>
</feature>
<gene>
    <name evidence="6" type="ORF">GCM10009851_15200</name>
</gene>
<name>A0ABP5QEW1_9MICO</name>
<dbReference type="RefSeq" id="WP_259479020.1">
    <property type="nucleotide sequence ID" value="NZ_BAAAQY010000004.1"/>
</dbReference>
<dbReference type="InterPro" id="IPR003594">
    <property type="entry name" value="HATPase_dom"/>
</dbReference>
<evidence type="ECO:0000256" key="2">
    <source>
        <dbReference type="ARBA" id="ARBA00022777"/>
    </source>
</evidence>
<evidence type="ECO:0000313" key="7">
    <source>
        <dbReference type="Proteomes" id="UP001500929"/>
    </source>
</evidence>
<dbReference type="EMBL" id="BAAAQY010000004">
    <property type="protein sequence ID" value="GAA2231320.1"/>
    <property type="molecule type" value="Genomic_DNA"/>
</dbReference>
<feature type="transmembrane region" description="Helical" evidence="4">
    <location>
        <begin position="138"/>
        <end position="158"/>
    </location>
</feature>
<keyword evidence="3" id="KW-0902">Two-component regulatory system</keyword>
<reference evidence="7" key="1">
    <citation type="journal article" date="2019" name="Int. J. Syst. Evol. Microbiol.">
        <title>The Global Catalogue of Microorganisms (GCM) 10K type strain sequencing project: providing services to taxonomists for standard genome sequencing and annotation.</title>
        <authorList>
            <consortium name="The Broad Institute Genomics Platform"/>
            <consortium name="The Broad Institute Genome Sequencing Center for Infectious Disease"/>
            <person name="Wu L."/>
            <person name="Ma J."/>
        </authorList>
    </citation>
    <scope>NUCLEOTIDE SEQUENCE [LARGE SCALE GENOMIC DNA]</scope>
    <source>
        <strain evidence="7">JCM 16117</strain>
    </source>
</reference>
<dbReference type="CDD" id="cd16917">
    <property type="entry name" value="HATPase_UhpB-NarQ-NarX-like"/>
    <property type="match status" value="1"/>
</dbReference>
<keyword evidence="1" id="KW-0808">Transferase</keyword>
<dbReference type="PANTHER" id="PTHR24421:SF61">
    <property type="entry name" value="OXYGEN SENSOR HISTIDINE KINASE NREB"/>
    <property type="match status" value="1"/>
</dbReference>
<keyword evidence="4" id="KW-0812">Transmembrane</keyword>
<evidence type="ECO:0000313" key="6">
    <source>
        <dbReference type="EMBL" id="GAA2231320.1"/>
    </source>
</evidence>
<feature type="transmembrane region" description="Helical" evidence="4">
    <location>
        <begin position="73"/>
        <end position="97"/>
    </location>
</feature>
<dbReference type="Proteomes" id="UP001500929">
    <property type="component" value="Unassembled WGS sequence"/>
</dbReference>
<keyword evidence="4" id="KW-0472">Membrane</keyword>
<protein>
    <recommendedName>
        <fullName evidence="5">Histidine kinase/HSP90-like ATPase domain-containing protein</fullName>
    </recommendedName>
</protein>
<feature type="transmembrane region" description="Helical" evidence="4">
    <location>
        <begin position="505"/>
        <end position="525"/>
    </location>
</feature>
<dbReference type="SUPFAM" id="SSF55874">
    <property type="entry name" value="ATPase domain of HSP90 chaperone/DNA topoisomerase II/histidine kinase"/>
    <property type="match status" value="1"/>
</dbReference>
<feature type="domain" description="Histidine kinase/HSP90-like ATPase" evidence="5">
    <location>
        <begin position="285"/>
        <end position="377"/>
    </location>
</feature>